<reference evidence="3 4" key="1">
    <citation type="submission" date="2020-03" db="EMBL/GenBank/DDBJ databases">
        <title>Dissostichus mawsoni Genome sequencing and assembly.</title>
        <authorList>
            <person name="Park H."/>
        </authorList>
    </citation>
    <scope>NUCLEOTIDE SEQUENCE [LARGE SCALE GENOMIC DNA]</scope>
    <source>
        <strain evidence="3">DM0001</strain>
        <tissue evidence="3">Muscle</tissue>
    </source>
</reference>
<dbReference type="InterPro" id="IPR001878">
    <property type="entry name" value="Znf_CCHC"/>
</dbReference>
<dbReference type="InterPro" id="IPR036875">
    <property type="entry name" value="Znf_CCHC_sf"/>
</dbReference>
<keyword evidence="1" id="KW-0862">Zinc</keyword>
<proteinExistence type="predicted"/>
<accession>A0A7J5YD97</accession>
<protein>
    <recommendedName>
        <fullName evidence="2">CCHC-type domain-containing protein</fullName>
    </recommendedName>
</protein>
<dbReference type="GO" id="GO:0008270">
    <property type="term" value="F:zinc ion binding"/>
    <property type="evidence" value="ECO:0007669"/>
    <property type="project" value="UniProtKB-KW"/>
</dbReference>
<dbReference type="Pfam" id="PF00098">
    <property type="entry name" value="zf-CCHC"/>
    <property type="match status" value="1"/>
</dbReference>
<evidence type="ECO:0000256" key="1">
    <source>
        <dbReference type="PROSITE-ProRule" id="PRU00047"/>
    </source>
</evidence>
<dbReference type="AlphaFoldDB" id="A0A7J5YD97"/>
<keyword evidence="1" id="KW-0863">Zinc-finger</keyword>
<keyword evidence="4" id="KW-1185">Reference proteome</keyword>
<dbReference type="PROSITE" id="PS50158">
    <property type="entry name" value="ZF_CCHC"/>
    <property type="match status" value="1"/>
</dbReference>
<dbReference type="SUPFAM" id="SSF57756">
    <property type="entry name" value="Retrovirus zinc finger-like domains"/>
    <property type="match status" value="1"/>
</dbReference>
<evidence type="ECO:0000313" key="3">
    <source>
        <dbReference type="EMBL" id="KAF3847405.1"/>
    </source>
</evidence>
<sequence length="191" mass="21820">MEVTVSFMHLPVYIKDDVIFGKLWEWGVEPASQSEGGEGKERIADGTRILKVLFNDKVRSLPYSARFDVEGGTEYFKIMHDRQTQVCRQCLKSTHIFKECPDIVCYRCRGVGHFARNCEMRRERRTEDDEPADEGGTNARGVAILIKTGVVENVKKSDGDGRMIGVVFEYMGEMFKLINIYAPNDERGRRA</sequence>
<keyword evidence="1" id="KW-0479">Metal-binding</keyword>
<name>A0A7J5YD97_DISMA</name>
<evidence type="ECO:0000313" key="4">
    <source>
        <dbReference type="Proteomes" id="UP000518266"/>
    </source>
</evidence>
<dbReference type="Gene3D" id="4.10.60.10">
    <property type="entry name" value="Zinc finger, CCHC-type"/>
    <property type="match status" value="1"/>
</dbReference>
<dbReference type="Proteomes" id="UP000518266">
    <property type="component" value="Unassembled WGS sequence"/>
</dbReference>
<dbReference type="GO" id="GO:0003676">
    <property type="term" value="F:nucleic acid binding"/>
    <property type="evidence" value="ECO:0007669"/>
    <property type="project" value="InterPro"/>
</dbReference>
<organism evidence="3 4">
    <name type="scientific">Dissostichus mawsoni</name>
    <name type="common">Antarctic cod</name>
    <dbReference type="NCBI Taxonomy" id="36200"/>
    <lineage>
        <taxon>Eukaryota</taxon>
        <taxon>Metazoa</taxon>
        <taxon>Chordata</taxon>
        <taxon>Craniata</taxon>
        <taxon>Vertebrata</taxon>
        <taxon>Euteleostomi</taxon>
        <taxon>Actinopterygii</taxon>
        <taxon>Neopterygii</taxon>
        <taxon>Teleostei</taxon>
        <taxon>Neoteleostei</taxon>
        <taxon>Acanthomorphata</taxon>
        <taxon>Eupercaria</taxon>
        <taxon>Perciformes</taxon>
        <taxon>Notothenioidei</taxon>
        <taxon>Nototheniidae</taxon>
        <taxon>Dissostichus</taxon>
    </lineage>
</organism>
<comment type="caution">
    <text evidence="3">The sequence shown here is derived from an EMBL/GenBank/DDBJ whole genome shotgun (WGS) entry which is preliminary data.</text>
</comment>
<evidence type="ECO:0000259" key="2">
    <source>
        <dbReference type="PROSITE" id="PS50158"/>
    </source>
</evidence>
<dbReference type="EMBL" id="JAAKFY010000013">
    <property type="protein sequence ID" value="KAF3847405.1"/>
    <property type="molecule type" value="Genomic_DNA"/>
</dbReference>
<gene>
    <name evidence="3" type="ORF">F7725_020433</name>
</gene>
<dbReference type="SMART" id="SM00343">
    <property type="entry name" value="ZnF_C2HC"/>
    <property type="match status" value="2"/>
</dbReference>
<feature type="domain" description="CCHC-type" evidence="2">
    <location>
        <begin position="105"/>
        <end position="118"/>
    </location>
</feature>
<dbReference type="OrthoDB" id="8912020at2759"/>